<evidence type="ECO:0000256" key="8">
    <source>
        <dbReference type="PIRSR" id="PIRSR036684-1"/>
    </source>
</evidence>
<evidence type="ECO:0000313" key="14">
    <source>
        <dbReference type="Proteomes" id="UP000553193"/>
    </source>
</evidence>
<comment type="similarity">
    <text evidence="3">In the N-terminal section; belongs to the malic enzymes family.</text>
</comment>
<keyword evidence="5 9" id="KW-0479">Metal-binding</keyword>
<evidence type="ECO:0000256" key="7">
    <source>
        <dbReference type="ARBA" id="ARBA00023268"/>
    </source>
</evidence>
<dbReference type="EMBL" id="JACIDJ010000001">
    <property type="protein sequence ID" value="MBB3897792.1"/>
    <property type="molecule type" value="Genomic_DNA"/>
</dbReference>
<dbReference type="InterPro" id="IPR042112">
    <property type="entry name" value="P_AcTrfase_dom2"/>
</dbReference>
<dbReference type="FunFam" id="3.40.50.10380:FF:000003">
    <property type="entry name" value="NADP-dependent malic enzyme"/>
    <property type="match status" value="1"/>
</dbReference>
<dbReference type="InterPro" id="IPR012301">
    <property type="entry name" value="Malic_N_dom"/>
</dbReference>
<feature type="domain" description="Malic enzyme N-terminal" evidence="12">
    <location>
        <begin position="18"/>
        <end position="151"/>
    </location>
</feature>
<dbReference type="SUPFAM" id="SSF53223">
    <property type="entry name" value="Aminoacid dehydrogenase-like, N-terminal domain"/>
    <property type="match status" value="1"/>
</dbReference>
<comment type="cofactor">
    <cofactor evidence="2">
        <name>Mg(2+)</name>
        <dbReference type="ChEBI" id="CHEBI:18420"/>
    </cofactor>
</comment>
<dbReference type="SMART" id="SM00919">
    <property type="entry name" value="Malic_M"/>
    <property type="match status" value="1"/>
</dbReference>
<dbReference type="Pfam" id="PF00390">
    <property type="entry name" value="malic"/>
    <property type="match status" value="2"/>
</dbReference>
<dbReference type="Gene3D" id="3.40.50.10750">
    <property type="entry name" value="Isocitrate/Isopropylmalate dehydrogenase-like"/>
    <property type="match status" value="1"/>
</dbReference>
<feature type="binding site" evidence="10">
    <location>
        <position position="162"/>
    </location>
    <ligand>
        <name>a divalent metal cation</name>
        <dbReference type="ChEBI" id="CHEBI:60240"/>
    </ligand>
</feature>
<dbReference type="EC" id="1.1.1.40" evidence="13"/>
<keyword evidence="7" id="KW-0511">Multifunctional enzyme</keyword>
<dbReference type="PIRSF" id="PIRSF036684">
    <property type="entry name" value="ME_PTA"/>
    <property type="match status" value="1"/>
</dbReference>
<dbReference type="Gene3D" id="3.40.50.10950">
    <property type="match status" value="1"/>
</dbReference>
<feature type="binding site" evidence="9">
    <location>
        <position position="136"/>
    </location>
    <ligand>
        <name>a divalent metal cation</name>
        <dbReference type="ChEBI" id="CHEBI:60240"/>
    </ligand>
</feature>
<dbReference type="SMART" id="SM01274">
    <property type="entry name" value="malic"/>
    <property type="match status" value="1"/>
</dbReference>
<dbReference type="InterPro" id="IPR037062">
    <property type="entry name" value="Malic_N_dom_sf"/>
</dbReference>
<feature type="binding site" evidence="9">
    <location>
        <position position="137"/>
    </location>
    <ligand>
        <name>a divalent metal cation</name>
        <dbReference type="ChEBI" id="CHEBI:60240"/>
    </ligand>
</feature>
<evidence type="ECO:0000256" key="2">
    <source>
        <dbReference type="ARBA" id="ARBA00001946"/>
    </source>
</evidence>
<dbReference type="CDD" id="cd05311">
    <property type="entry name" value="NAD_bind_2_malic_enz"/>
    <property type="match status" value="1"/>
</dbReference>
<proteinExistence type="inferred from homology"/>
<evidence type="ECO:0000256" key="4">
    <source>
        <dbReference type="ARBA" id="ARBA00008756"/>
    </source>
</evidence>
<evidence type="ECO:0000256" key="5">
    <source>
        <dbReference type="ARBA" id="ARBA00022723"/>
    </source>
</evidence>
<name>A0A840AA71_9PROT</name>
<dbReference type="GO" id="GO:0004473">
    <property type="term" value="F:malate dehydrogenase (decarboxylating) (NADP+) activity"/>
    <property type="evidence" value="ECO:0007669"/>
    <property type="project" value="UniProtKB-EC"/>
</dbReference>
<reference evidence="13 14" key="1">
    <citation type="submission" date="2020-08" db="EMBL/GenBank/DDBJ databases">
        <title>Genomic Encyclopedia of Type Strains, Phase IV (KMG-IV): sequencing the most valuable type-strain genomes for metagenomic binning, comparative biology and taxonomic classification.</title>
        <authorList>
            <person name="Goeker M."/>
        </authorList>
    </citation>
    <scope>NUCLEOTIDE SEQUENCE [LARGE SCALE GENOMIC DNA]</scope>
    <source>
        <strain evidence="13 14">DSM 19979</strain>
    </source>
</reference>
<feature type="active site" description="Proton acceptor" evidence="8">
    <location>
        <position position="94"/>
    </location>
</feature>
<dbReference type="Gene3D" id="3.40.50.720">
    <property type="entry name" value="NAD(P)-binding Rossmann-like Domain"/>
    <property type="match status" value="1"/>
</dbReference>
<dbReference type="InterPro" id="IPR012302">
    <property type="entry name" value="Malic_NAD-bd"/>
</dbReference>
<dbReference type="PANTHER" id="PTHR43237">
    <property type="entry name" value="NADP-DEPENDENT MALIC ENZYME"/>
    <property type="match status" value="1"/>
</dbReference>
<dbReference type="InterPro" id="IPR046346">
    <property type="entry name" value="Aminoacid_DH-like_N_sf"/>
</dbReference>
<dbReference type="Gene3D" id="3.40.50.10380">
    <property type="entry name" value="Malic enzyme, N-terminal domain"/>
    <property type="match status" value="1"/>
</dbReference>
<gene>
    <name evidence="13" type="ORF">GGQ83_001218</name>
</gene>
<dbReference type="InterPro" id="IPR042113">
    <property type="entry name" value="P_AcTrfase_dom1"/>
</dbReference>
<keyword evidence="6 13" id="KW-0560">Oxidoreductase</keyword>
<dbReference type="InterPro" id="IPR051674">
    <property type="entry name" value="Malate_Decarboxylase"/>
</dbReference>
<evidence type="ECO:0000256" key="10">
    <source>
        <dbReference type="PIRSR" id="PIRSR036684-3"/>
    </source>
</evidence>
<evidence type="ECO:0000256" key="3">
    <source>
        <dbReference type="ARBA" id="ARBA00007686"/>
    </source>
</evidence>
<comment type="cofactor">
    <cofactor evidence="1">
        <name>Mn(2+)</name>
        <dbReference type="ChEBI" id="CHEBI:29035"/>
    </cofactor>
</comment>
<dbReference type="SUPFAM" id="SSF51735">
    <property type="entry name" value="NAD(P)-binding Rossmann-fold domains"/>
    <property type="match status" value="1"/>
</dbReference>
<evidence type="ECO:0000259" key="12">
    <source>
        <dbReference type="SMART" id="SM01274"/>
    </source>
</evidence>
<comment type="similarity">
    <text evidence="4">In the C-terminal section; belongs to the phosphate acetyltransferase and butyryltransferase family.</text>
</comment>
<protein>
    <submittedName>
        <fullName evidence="13">Malate dehydrogenase (Oxaloacetate-decarboxylating)(NADP+)</fullName>
        <ecNumber evidence="13">1.1.1.40</ecNumber>
    </submittedName>
</protein>
<dbReference type="AlphaFoldDB" id="A0A840AA71"/>
<dbReference type="PANTHER" id="PTHR43237:SF4">
    <property type="entry name" value="NADP-DEPENDENT MALIC ENZYME"/>
    <property type="match status" value="1"/>
</dbReference>
<accession>A0A840AA71</accession>
<dbReference type="FunFam" id="3.40.50.720:FF:000095">
    <property type="entry name" value="NADP-dependent malic enzyme"/>
    <property type="match status" value="1"/>
</dbReference>
<dbReference type="Pfam" id="PF03949">
    <property type="entry name" value="Malic_M"/>
    <property type="match status" value="1"/>
</dbReference>
<feature type="binding site" evidence="10">
    <location>
        <position position="286"/>
    </location>
    <ligand>
        <name>a divalent metal cation</name>
        <dbReference type="ChEBI" id="CHEBI:60240"/>
    </ligand>
</feature>
<dbReference type="InterPro" id="IPR045213">
    <property type="entry name" value="Malic_NAD-bd_bact_type"/>
</dbReference>
<comment type="caution">
    <text evidence="13">The sequence shown here is derived from an EMBL/GenBank/DDBJ whole genome shotgun (WGS) entry which is preliminary data.</text>
</comment>
<dbReference type="Proteomes" id="UP000553193">
    <property type="component" value="Unassembled WGS sequence"/>
</dbReference>
<keyword evidence="10" id="KW-0521">NADP</keyword>
<keyword evidence="14" id="KW-1185">Reference proteome</keyword>
<feature type="binding site" evidence="10">
    <location>
        <begin position="76"/>
        <end position="83"/>
    </location>
    <ligand>
        <name>NADP(+)</name>
        <dbReference type="ChEBI" id="CHEBI:58349"/>
    </ligand>
</feature>
<evidence type="ECO:0000256" key="9">
    <source>
        <dbReference type="PIRSR" id="PIRSR036684-2"/>
    </source>
</evidence>
<dbReference type="SUPFAM" id="SSF53659">
    <property type="entry name" value="Isocitrate/Isopropylmalate dehydrogenase-like"/>
    <property type="match status" value="1"/>
</dbReference>
<dbReference type="GO" id="GO:0016746">
    <property type="term" value="F:acyltransferase activity"/>
    <property type="evidence" value="ECO:0007669"/>
    <property type="project" value="InterPro"/>
</dbReference>
<sequence>MDDDFRRAALDYHRFPRPGKLTVEPTKRMASQRDLALAYSPGVAAACEEIAANPDAAWEYTARGNMVAVITNGTAVLGLGAIGALASKPVMEGKAVLFKRFAGIDSIDIEVEAREVDRFVETVAALEPSFGAINLEDIKAPECFEIEAQLRARMNIPVFHDDQHGTAIIVAAAIRNGLLIQGKTLDQVKLVNTGGGAAALACLDLLVTMGLRRENVTVCDIDGVVYAGRPNTDPYKARYAQPTDARRLEEVLDGADVFLGLSAPRILKAEWLARLAPKPLVLALANPEPEILPEAVRAVRPDAIVATGRTDYPNQVNNVLCFPFIFRGALDAGATTINEEMKVAAVEAIAALARVEASEVVAAAYGGTAPVFGPDYIIPKPFDPRLILEVAPAVAKAAMDSGVARRPIADLVAYRQELTRFVFRSGNLMRPVQELARRRPARVVFAEGEDERTLRAVQTVLDEGTAEPILIGRREVVAARVQALGLRMALGESVRVLHPEEDPAFFAPLVTLYQSKVGRRGITPPAAERRVASRPAVAACLLLEGGEADAVIAGGRGDWMREWEHVLAVTGKRADVSRAYAMSAVISQGATLFFVDTHLMLEPTAEQLCEMTLLAAEQVREFGIVPKVALLSHSSFGASGAESARRMRRALALIRAAAPELEVDGEMHGDAAIVPAIRARAVPDPKLEGMANLLVFPNLDAANIAFNLVKAVSDGLQVGPMLLGMNKPVHVLVPSVTARGIANLAAVAGSQAARAQG</sequence>
<dbReference type="RefSeq" id="WP_184382829.1">
    <property type="nucleotide sequence ID" value="NZ_JACIDJ010000001.1"/>
</dbReference>
<evidence type="ECO:0000259" key="11">
    <source>
        <dbReference type="SMART" id="SM00919"/>
    </source>
</evidence>
<feature type="domain" description="Malic enzyme NAD-binding" evidence="11">
    <location>
        <begin position="163"/>
        <end position="399"/>
    </location>
</feature>
<evidence type="ECO:0000256" key="6">
    <source>
        <dbReference type="ARBA" id="ARBA00023002"/>
    </source>
</evidence>
<organism evidence="13 14">
    <name type="scientific">Roseococcus suduntuyensis</name>
    <dbReference type="NCBI Taxonomy" id="455361"/>
    <lineage>
        <taxon>Bacteria</taxon>
        <taxon>Pseudomonadati</taxon>
        <taxon>Pseudomonadota</taxon>
        <taxon>Alphaproteobacteria</taxon>
        <taxon>Acetobacterales</taxon>
        <taxon>Roseomonadaceae</taxon>
        <taxon>Roseococcus</taxon>
    </lineage>
</organism>
<dbReference type="GO" id="GO:0046872">
    <property type="term" value="F:metal ion binding"/>
    <property type="evidence" value="ECO:0007669"/>
    <property type="project" value="UniProtKB-KW"/>
</dbReference>
<dbReference type="GO" id="GO:0051287">
    <property type="term" value="F:NAD binding"/>
    <property type="evidence" value="ECO:0007669"/>
    <property type="project" value="InterPro"/>
</dbReference>
<dbReference type="InterPro" id="IPR002505">
    <property type="entry name" value="PTA_PTB"/>
</dbReference>
<dbReference type="Pfam" id="PF01515">
    <property type="entry name" value="PTA_PTB"/>
    <property type="match status" value="1"/>
</dbReference>
<dbReference type="GO" id="GO:0006108">
    <property type="term" value="P:malate metabolic process"/>
    <property type="evidence" value="ECO:0007669"/>
    <property type="project" value="InterPro"/>
</dbReference>
<evidence type="ECO:0000256" key="1">
    <source>
        <dbReference type="ARBA" id="ARBA00001936"/>
    </source>
</evidence>
<dbReference type="InterPro" id="IPR036291">
    <property type="entry name" value="NAD(P)-bd_dom_sf"/>
</dbReference>
<evidence type="ECO:0000313" key="13">
    <source>
        <dbReference type="EMBL" id="MBB3897792.1"/>
    </source>
</evidence>
<dbReference type="InterPro" id="IPR012188">
    <property type="entry name" value="ME_PTA"/>
</dbReference>